<organism evidence="2 3">
    <name type="scientific">Pseudonocardia charpentierae</name>
    <dbReference type="NCBI Taxonomy" id="3075545"/>
    <lineage>
        <taxon>Bacteria</taxon>
        <taxon>Bacillati</taxon>
        <taxon>Actinomycetota</taxon>
        <taxon>Actinomycetes</taxon>
        <taxon>Pseudonocardiales</taxon>
        <taxon>Pseudonocardiaceae</taxon>
        <taxon>Pseudonocardia</taxon>
    </lineage>
</organism>
<feature type="transmembrane region" description="Helical" evidence="1">
    <location>
        <begin position="100"/>
        <end position="122"/>
    </location>
</feature>
<evidence type="ECO:0000256" key="1">
    <source>
        <dbReference type="SAM" id="Phobius"/>
    </source>
</evidence>
<feature type="transmembrane region" description="Helical" evidence="1">
    <location>
        <begin position="62"/>
        <end position="79"/>
    </location>
</feature>
<keyword evidence="1" id="KW-1133">Transmembrane helix</keyword>
<dbReference type="InterPro" id="IPR019099">
    <property type="entry name" value="Uncharacterised_PGPGW_TM"/>
</dbReference>
<proteinExistence type="predicted"/>
<accession>A0ABU2NG77</accession>
<protein>
    <submittedName>
        <fullName evidence="2">PGPGW domain-containing protein</fullName>
    </submittedName>
</protein>
<reference evidence="3" key="1">
    <citation type="submission" date="2023-07" db="EMBL/GenBank/DDBJ databases">
        <title>30 novel species of actinomycetes from the DSMZ collection.</title>
        <authorList>
            <person name="Nouioui I."/>
        </authorList>
    </citation>
    <scope>NUCLEOTIDE SEQUENCE [LARGE SCALE GENOMIC DNA]</scope>
    <source>
        <strain evidence="3">DSM 45834</strain>
    </source>
</reference>
<keyword evidence="1" id="KW-0472">Membrane</keyword>
<name>A0ABU2NG77_9PSEU</name>
<gene>
    <name evidence="2" type="ORF">RM445_24050</name>
</gene>
<dbReference type="Pfam" id="PF09656">
    <property type="entry name" value="PGPGW"/>
    <property type="match status" value="1"/>
</dbReference>
<comment type="caution">
    <text evidence="2">The sequence shown here is derived from an EMBL/GenBank/DDBJ whole genome shotgun (WGS) entry which is preliminary data.</text>
</comment>
<sequence>MPSHLAPHPLGRPSAVPHDSWRQRIREKPGLAQVYRVAVFLAGLLCIAVGVALSVLPGPLTIPPVLLGLWIWSTEFDWAQRLFRRFQRKARQAWQHAKAHPVSSAAITIGGLLAVLAGVWALRHFEIISRVREAVGL</sequence>
<dbReference type="Proteomes" id="UP001183202">
    <property type="component" value="Unassembled WGS sequence"/>
</dbReference>
<keyword evidence="3" id="KW-1185">Reference proteome</keyword>
<feature type="transmembrane region" description="Helical" evidence="1">
    <location>
        <begin position="34"/>
        <end position="56"/>
    </location>
</feature>
<dbReference type="EMBL" id="JAVREJ010000019">
    <property type="protein sequence ID" value="MDT0352602.1"/>
    <property type="molecule type" value="Genomic_DNA"/>
</dbReference>
<evidence type="ECO:0000313" key="2">
    <source>
        <dbReference type="EMBL" id="MDT0352602.1"/>
    </source>
</evidence>
<dbReference type="RefSeq" id="WP_311559105.1">
    <property type="nucleotide sequence ID" value="NZ_JAVREJ010000019.1"/>
</dbReference>
<evidence type="ECO:0000313" key="3">
    <source>
        <dbReference type="Proteomes" id="UP001183202"/>
    </source>
</evidence>
<keyword evidence="1" id="KW-0812">Transmembrane</keyword>